<feature type="compositionally biased region" description="Polar residues" evidence="13">
    <location>
        <begin position="888"/>
        <end position="898"/>
    </location>
</feature>
<dbReference type="CDD" id="cd06733">
    <property type="entry name" value="PDZ3_MAGI-1_3-like"/>
    <property type="match status" value="1"/>
</dbReference>
<dbReference type="PROSITE" id="PS50106">
    <property type="entry name" value="PDZ"/>
    <property type="match status" value="6"/>
</dbReference>
<feature type="compositionally biased region" description="Polar residues" evidence="13">
    <location>
        <begin position="629"/>
        <end position="638"/>
    </location>
</feature>
<feature type="compositionally biased region" description="Low complexity" evidence="13">
    <location>
        <begin position="457"/>
        <end position="483"/>
    </location>
</feature>
<dbReference type="FunFam" id="2.20.70.10:FF:000001">
    <property type="entry name" value="Membrane-associated guanylate kinase, WW and PDZ domain-containing protein 1"/>
    <property type="match status" value="1"/>
</dbReference>
<name>A0A3Q2P313_FUNHE</name>
<dbReference type="SMART" id="SM00228">
    <property type="entry name" value="PDZ"/>
    <property type="match status" value="6"/>
</dbReference>
<dbReference type="Ensembl" id="ENSFHET00000006152.1">
    <property type="protein sequence ID" value="ENSFHEP00000006050.1"/>
    <property type="gene ID" value="ENSFHEG00000007081.1"/>
</dbReference>
<feature type="domain" description="PDZ" evidence="15">
    <location>
        <begin position="794"/>
        <end position="881"/>
    </location>
</feature>
<feature type="region of interest" description="Disordered" evidence="13">
    <location>
        <begin position="192"/>
        <end position="235"/>
    </location>
</feature>
<keyword evidence="6" id="KW-1003">Cell membrane</keyword>
<evidence type="ECO:0000256" key="3">
    <source>
        <dbReference type="ARBA" id="ARBA00007014"/>
    </source>
</evidence>
<reference evidence="16" key="1">
    <citation type="submission" date="2025-08" db="UniProtKB">
        <authorList>
            <consortium name="Ensembl"/>
        </authorList>
    </citation>
    <scope>IDENTIFICATION</scope>
</reference>
<keyword evidence="8" id="KW-0547">Nucleotide-binding</keyword>
<feature type="domain" description="WW" evidence="14">
    <location>
        <begin position="306"/>
        <end position="339"/>
    </location>
</feature>
<dbReference type="Gene3D" id="2.30.42.10">
    <property type="match status" value="6"/>
</dbReference>
<dbReference type="GO" id="GO:0005923">
    <property type="term" value="C:bicellular tight junction"/>
    <property type="evidence" value="ECO:0007669"/>
    <property type="project" value="UniProtKB-SubCell"/>
</dbReference>
<evidence type="ECO:0000256" key="6">
    <source>
        <dbReference type="ARBA" id="ARBA00022475"/>
    </source>
</evidence>
<feature type="domain" description="PDZ" evidence="15">
    <location>
        <begin position="65"/>
        <end position="103"/>
    </location>
</feature>
<dbReference type="PANTHER" id="PTHR10316:SF10">
    <property type="entry name" value="MEMBRANE-ASSOCIATED GUANYLATE KINASE, WW AND PDZ DOMAIN-CONTAINING PROTEIN 3"/>
    <property type="match status" value="1"/>
</dbReference>
<feature type="region of interest" description="Disordered" evidence="13">
    <location>
        <begin position="457"/>
        <end position="535"/>
    </location>
</feature>
<keyword evidence="11" id="KW-0472">Membrane</keyword>
<evidence type="ECO:0000259" key="14">
    <source>
        <dbReference type="PROSITE" id="PS50020"/>
    </source>
</evidence>
<accession>A0A3Q2P313</accession>
<keyword evidence="9" id="KW-0067">ATP-binding</keyword>
<evidence type="ECO:0000313" key="17">
    <source>
        <dbReference type="Proteomes" id="UP000265000"/>
    </source>
</evidence>
<dbReference type="FunFam" id="2.30.42.10:FF:000006">
    <property type="entry name" value="Membrane associated guanylate kinase, WW and PDZ domain containing 1"/>
    <property type="match status" value="1"/>
</dbReference>
<feature type="domain" description="PDZ" evidence="15">
    <location>
        <begin position="542"/>
        <end position="605"/>
    </location>
</feature>
<dbReference type="GO" id="GO:0005886">
    <property type="term" value="C:plasma membrane"/>
    <property type="evidence" value="ECO:0007669"/>
    <property type="project" value="UniProtKB-SubCell"/>
</dbReference>
<keyword evidence="5" id="KW-0796">Tight junction</keyword>
<dbReference type="SUPFAM" id="SSF51045">
    <property type="entry name" value="WW domain"/>
    <property type="match status" value="2"/>
</dbReference>
<keyword evidence="7" id="KW-0677">Repeat</keyword>
<dbReference type="Pfam" id="PF00595">
    <property type="entry name" value="PDZ"/>
    <property type="match status" value="4"/>
</dbReference>
<dbReference type="FunFam" id="2.30.42.10:FF:000131">
    <property type="entry name" value="membrane-associated guanylate kinase, WW and PDZ domain-containing protein 3 isoform X1"/>
    <property type="match status" value="1"/>
</dbReference>
<evidence type="ECO:0000256" key="7">
    <source>
        <dbReference type="ARBA" id="ARBA00022737"/>
    </source>
</evidence>
<dbReference type="CDD" id="cd06732">
    <property type="entry name" value="PDZ2_MAGI-1_3-like"/>
    <property type="match status" value="1"/>
</dbReference>
<evidence type="ECO:0000256" key="9">
    <source>
        <dbReference type="ARBA" id="ARBA00022840"/>
    </source>
</evidence>
<dbReference type="PROSITE" id="PS01159">
    <property type="entry name" value="WW_DOMAIN_1"/>
    <property type="match status" value="2"/>
</dbReference>
<feature type="domain" description="WW" evidence="14">
    <location>
        <begin position="260"/>
        <end position="293"/>
    </location>
</feature>
<evidence type="ECO:0000256" key="5">
    <source>
        <dbReference type="ARBA" id="ARBA00022427"/>
    </source>
</evidence>
<feature type="domain" description="PDZ" evidence="15">
    <location>
        <begin position="368"/>
        <end position="437"/>
    </location>
</feature>
<evidence type="ECO:0000256" key="1">
    <source>
        <dbReference type="ARBA" id="ARBA00004202"/>
    </source>
</evidence>
<dbReference type="Proteomes" id="UP000265000">
    <property type="component" value="Unplaced"/>
</dbReference>
<reference evidence="16" key="2">
    <citation type="submission" date="2025-09" db="UniProtKB">
        <authorList>
            <consortium name="Ensembl"/>
        </authorList>
    </citation>
    <scope>IDENTIFICATION</scope>
</reference>
<keyword evidence="17" id="KW-1185">Reference proteome</keyword>
<evidence type="ECO:0000259" key="15">
    <source>
        <dbReference type="PROSITE" id="PS50106"/>
    </source>
</evidence>
<feature type="compositionally biased region" description="Basic residues" evidence="13">
    <location>
        <begin position="509"/>
        <end position="518"/>
    </location>
</feature>
<feature type="region of interest" description="Disordered" evidence="13">
    <location>
        <begin position="879"/>
        <end position="911"/>
    </location>
</feature>
<dbReference type="PANTHER" id="PTHR10316">
    <property type="entry name" value="MEMBRANE ASSOCIATED GUANYLATE KINASE-RELATED"/>
    <property type="match status" value="1"/>
</dbReference>
<dbReference type="Gene3D" id="2.20.70.10">
    <property type="match status" value="2"/>
</dbReference>
<dbReference type="InterPro" id="IPR001202">
    <property type="entry name" value="WW_dom"/>
</dbReference>
<evidence type="ECO:0000313" key="16">
    <source>
        <dbReference type="Ensembl" id="ENSFHEP00000006050.1"/>
    </source>
</evidence>
<dbReference type="SUPFAM" id="SSF50156">
    <property type="entry name" value="PDZ domain-like"/>
    <property type="match status" value="6"/>
</dbReference>
<evidence type="ECO:0000256" key="12">
    <source>
        <dbReference type="ARBA" id="ARBA00033438"/>
    </source>
</evidence>
<dbReference type="InterPro" id="IPR001478">
    <property type="entry name" value="PDZ"/>
</dbReference>
<dbReference type="FunFam" id="2.30.42.10:FF:000005">
    <property type="entry name" value="Membrane associated guanylate kinase, WW and PDZ domain containing 1"/>
    <property type="match status" value="1"/>
</dbReference>
<evidence type="ECO:0000256" key="11">
    <source>
        <dbReference type="ARBA" id="ARBA00023136"/>
    </source>
</evidence>
<dbReference type="GeneTree" id="ENSGT00940000156496"/>
<evidence type="ECO:0000256" key="10">
    <source>
        <dbReference type="ARBA" id="ARBA00022949"/>
    </source>
</evidence>
<protein>
    <recommendedName>
        <fullName evidence="4">Membrane-associated guanylate kinase, WW and PDZ domain-containing protein 3</fullName>
    </recommendedName>
    <alternativeName>
        <fullName evidence="12">Membrane-associated guanylate kinase inverted 3</fullName>
    </alternativeName>
</protein>
<dbReference type="GO" id="GO:0005737">
    <property type="term" value="C:cytoplasm"/>
    <property type="evidence" value="ECO:0007669"/>
    <property type="project" value="TreeGrafter"/>
</dbReference>
<dbReference type="CDD" id="cd06734">
    <property type="entry name" value="PDZ4_MAGI-1_3-like"/>
    <property type="match status" value="1"/>
</dbReference>
<dbReference type="GO" id="GO:0007165">
    <property type="term" value="P:signal transduction"/>
    <property type="evidence" value="ECO:0007669"/>
    <property type="project" value="TreeGrafter"/>
</dbReference>
<dbReference type="SMART" id="SM00456">
    <property type="entry name" value="WW"/>
    <property type="match status" value="2"/>
</dbReference>
<dbReference type="Pfam" id="PF00397">
    <property type="entry name" value="WW"/>
    <property type="match status" value="2"/>
</dbReference>
<dbReference type="GO" id="GO:0005524">
    <property type="term" value="F:ATP binding"/>
    <property type="evidence" value="ECO:0007669"/>
    <property type="project" value="UniProtKB-KW"/>
</dbReference>
<evidence type="ECO:0000256" key="8">
    <source>
        <dbReference type="ARBA" id="ARBA00022741"/>
    </source>
</evidence>
<evidence type="ECO:0000256" key="4">
    <source>
        <dbReference type="ARBA" id="ARBA00016171"/>
    </source>
</evidence>
<dbReference type="AlphaFoldDB" id="A0A3Q2P313"/>
<evidence type="ECO:0000256" key="2">
    <source>
        <dbReference type="ARBA" id="ARBA00004435"/>
    </source>
</evidence>
<keyword evidence="10" id="KW-0965">Cell junction</keyword>
<feature type="domain" description="PDZ" evidence="15">
    <location>
        <begin position="933"/>
        <end position="1015"/>
    </location>
</feature>
<dbReference type="InterPro" id="IPR036020">
    <property type="entry name" value="WW_dom_sf"/>
</dbReference>
<dbReference type="STRING" id="8078.ENSFHEP00000006050"/>
<sequence>MSKTLKKKKHWLVKVQECSVSWGGSGELTSFVEVRGGAELGEFPHIGRVMPEAVVCHAGRLPGSGDVLLEVNGTPVSGLTNRDTLAVVRHFREPVRLKTVRPGKVLNTDLRHYLSLQFQKGSLDHKLQQVIRDNLYLRTIPCEYLPKPWTLLSPPLCNYYGTPKPPAEPSPVQPDLVDQVLFDEEFDTEVQRKRTTSFSKMDRMDSTAPEEEEEEERPPMVNGVGEHKDKPDWRKTVPSYNQSAGAMDMHAWRTLDESQEPLPKNWEMAYTETGMVYFIDHNTKTTSWLDPRLAKKAKPPEKCDEGELPYGWEKIEDPQFGTYYVDHINQKTQFENPVMEAKRNLKEPARGPRGFTRDPTQLQGSILQTSLKKSPLGFGFTIIGGDRPDEFLQVKNVLPDGPAAHDKKIAPGDVIVDINGACVLGKTHADVVQMFQSIPINQYVDLVLCRGYPLPEDSNSSEDASAALGASKEASPSPSSSAPQDPHFTAPDGGTMSRQATLPPMSNGGRHHHHHPHPQQHLPPAHTQDPPDTTLLQPELVSVPLVKGPGGFGFAIADCPLGQKVKMILDAQWCRGLLKGDVIKEINRQNVQTLSHGQVVDILKDLPVGSEVNVLVLRGGEWLTGQPEGPSSANTPRASSPKPDPSMLYLKSKAMLDSKPPNTKDLDVSIKRNQESGFGFRVLGGEGPDQPVYIGSIVPLGAAEKDGRLRAGDELLCIDGVPVKGKSHKQVLELMTNAARNGQVMLTVRRKLIGQQPQEVPPPPPPVISSPKMPRAEVPNAIQPAQLSRPESFDVTLQRKDNEGFGFVILTSKNKPPPGVIPHKIGRIIEGSPTDRIGRMNVGDRISAVNGQSIVELSHNDIVQLIKDAGNTVTLTVVPEDDGAPPSGANSVKHSPSAQHRAMGQQPPPHLDRYSITHSKLPFCCVNKQGCFVVELERSQRGFGFSLRGGKEYNMGLYILRLADEGPALKDGRIHVGDQIVEINGEATQGITHTRAIELIQAGGNKVHLLLRPGQGLVPDHSSNSSSTLCFYMKPEHH</sequence>
<proteinExistence type="inferred from homology"/>
<feature type="region of interest" description="Disordered" evidence="13">
    <location>
        <begin position="623"/>
        <end position="647"/>
    </location>
</feature>
<dbReference type="CDD" id="cd06731">
    <property type="entry name" value="PDZ1_MAGI-1_3-like"/>
    <property type="match status" value="1"/>
</dbReference>
<dbReference type="CDD" id="cd06735">
    <property type="entry name" value="PDZ5_MAGI-1_3-like"/>
    <property type="match status" value="1"/>
</dbReference>
<dbReference type="CDD" id="cd06730">
    <property type="entry name" value="PDZ0_MAGI-1_3-like"/>
    <property type="match status" value="1"/>
</dbReference>
<organism evidence="16 17">
    <name type="scientific">Fundulus heteroclitus</name>
    <name type="common">Killifish</name>
    <name type="synonym">Mummichog</name>
    <dbReference type="NCBI Taxonomy" id="8078"/>
    <lineage>
        <taxon>Eukaryota</taxon>
        <taxon>Metazoa</taxon>
        <taxon>Chordata</taxon>
        <taxon>Craniata</taxon>
        <taxon>Vertebrata</taxon>
        <taxon>Euteleostomi</taxon>
        <taxon>Actinopterygii</taxon>
        <taxon>Neopterygii</taxon>
        <taxon>Teleostei</taxon>
        <taxon>Neoteleostei</taxon>
        <taxon>Acanthomorphata</taxon>
        <taxon>Ovalentaria</taxon>
        <taxon>Atherinomorphae</taxon>
        <taxon>Cyprinodontiformes</taxon>
        <taxon>Fundulidae</taxon>
        <taxon>Fundulus</taxon>
    </lineage>
</organism>
<dbReference type="InterPro" id="IPR036034">
    <property type="entry name" value="PDZ_sf"/>
</dbReference>
<dbReference type="CDD" id="cd00201">
    <property type="entry name" value="WW"/>
    <property type="match status" value="2"/>
</dbReference>
<dbReference type="FunFam" id="2.20.70.10:FF:000002">
    <property type="entry name" value="Membrane-associated guanylate kinase, WW and PDZ domain-containing protein 3 isoform 1"/>
    <property type="match status" value="1"/>
</dbReference>
<feature type="compositionally biased region" description="Basic and acidic residues" evidence="13">
    <location>
        <begin position="225"/>
        <end position="235"/>
    </location>
</feature>
<feature type="domain" description="PDZ" evidence="15">
    <location>
        <begin position="667"/>
        <end position="750"/>
    </location>
</feature>
<evidence type="ECO:0000256" key="13">
    <source>
        <dbReference type="SAM" id="MobiDB-lite"/>
    </source>
</evidence>
<comment type="similarity">
    <text evidence="3">Belongs to the MAGUK family.</text>
</comment>
<dbReference type="FunFam" id="2.30.42.10:FF:000012">
    <property type="entry name" value="Membrane associated guanylate kinase, WW and PDZ domain containing 1"/>
    <property type="match status" value="1"/>
</dbReference>
<comment type="subcellular location">
    <subcellularLocation>
        <location evidence="2">Cell junction</location>
        <location evidence="2">Tight junction</location>
    </subcellularLocation>
    <subcellularLocation>
        <location evidence="1">Cell membrane</location>
        <topology evidence="1">Peripheral membrane protein</topology>
    </subcellularLocation>
</comment>
<dbReference type="PROSITE" id="PS50020">
    <property type="entry name" value="WW_DOMAIN_2"/>
    <property type="match status" value="2"/>
</dbReference>
<dbReference type="FunFam" id="2.30.42.10:FF:000042">
    <property type="entry name" value="Membrane-associated guanylate kinase, WW and PDZ domain-containing protein 3 isoform 1"/>
    <property type="match status" value="1"/>
</dbReference>